<sequence length="143" mass="15965">MEINIKKLTVQDSAAVAELTTQLGYQTTGTTTAELISEILDSANHLALVAETGNQVVGWVHAFYAVRLESGRFVEIGGLVVDEKYRGKGIGKILIEAVKQWSRQRQITHLKVRCSTKRLASHQFYLKASFTETKEQKIFGLEL</sequence>
<evidence type="ECO:0000313" key="4">
    <source>
        <dbReference type="EMBL" id="GEO03863.1"/>
    </source>
</evidence>
<dbReference type="InterPro" id="IPR016181">
    <property type="entry name" value="Acyl_CoA_acyltransferase"/>
</dbReference>
<name>A0A512AVX0_9BACT</name>
<dbReference type="CDD" id="cd04301">
    <property type="entry name" value="NAT_SF"/>
    <property type="match status" value="1"/>
</dbReference>
<gene>
    <name evidence="4" type="primary">yccI</name>
    <name evidence="4" type="ORF">AAE02nite_15270</name>
</gene>
<dbReference type="AlphaFoldDB" id="A0A512AVX0"/>
<dbReference type="PANTHER" id="PTHR43877:SF2">
    <property type="entry name" value="AMINOALKYLPHOSPHONATE N-ACETYLTRANSFERASE-RELATED"/>
    <property type="match status" value="1"/>
</dbReference>
<dbReference type="OrthoDB" id="9792929at2"/>
<evidence type="ECO:0000256" key="2">
    <source>
        <dbReference type="ARBA" id="ARBA00023315"/>
    </source>
</evidence>
<evidence type="ECO:0000256" key="1">
    <source>
        <dbReference type="ARBA" id="ARBA00022679"/>
    </source>
</evidence>
<dbReference type="InterPro" id="IPR050832">
    <property type="entry name" value="Bact_Acetyltransf"/>
</dbReference>
<dbReference type="PROSITE" id="PS51186">
    <property type="entry name" value="GNAT"/>
    <property type="match status" value="1"/>
</dbReference>
<keyword evidence="1 4" id="KW-0808">Transferase</keyword>
<dbReference type="Gene3D" id="3.40.630.30">
    <property type="match status" value="1"/>
</dbReference>
<protein>
    <submittedName>
        <fullName evidence="4">GNAT family acetyltransferase</fullName>
    </submittedName>
</protein>
<dbReference type="EMBL" id="BJYS01000008">
    <property type="protein sequence ID" value="GEO03863.1"/>
    <property type="molecule type" value="Genomic_DNA"/>
</dbReference>
<dbReference type="Proteomes" id="UP000321532">
    <property type="component" value="Unassembled WGS sequence"/>
</dbReference>
<dbReference type="InterPro" id="IPR000182">
    <property type="entry name" value="GNAT_dom"/>
</dbReference>
<reference evidence="4 5" key="1">
    <citation type="submission" date="2019-07" db="EMBL/GenBank/DDBJ databases">
        <title>Whole genome shotgun sequence of Adhaeribacter aerolatus NBRC 106133.</title>
        <authorList>
            <person name="Hosoyama A."/>
            <person name="Uohara A."/>
            <person name="Ohji S."/>
            <person name="Ichikawa N."/>
        </authorList>
    </citation>
    <scope>NUCLEOTIDE SEQUENCE [LARGE SCALE GENOMIC DNA]</scope>
    <source>
        <strain evidence="4 5">NBRC 106133</strain>
    </source>
</reference>
<dbReference type="SUPFAM" id="SSF55729">
    <property type="entry name" value="Acyl-CoA N-acyltransferases (Nat)"/>
    <property type="match status" value="1"/>
</dbReference>
<dbReference type="Pfam" id="PF00583">
    <property type="entry name" value="Acetyltransf_1"/>
    <property type="match status" value="1"/>
</dbReference>
<keyword evidence="5" id="KW-1185">Reference proteome</keyword>
<keyword evidence="2" id="KW-0012">Acyltransferase</keyword>
<proteinExistence type="predicted"/>
<feature type="domain" description="N-acetyltransferase" evidence="3">
    <location>
        <begin position="3"/>
        <end position="143"/>
    </location>
</feature>
<comment type="caution">
    <text evidence="4">The sequence shown here is derived from an EMBL/GenBank/DDBJ whole genome shotgun (WGS) entry which is preliminary data.</text>
</comment>
<organism evidence="4 5">
    <name type="scientific">Adhaeribacter aerolatus</name>
    <dbReference type="NCBI Taxonomy" id="670289"/>
    <lineage>
        <taxon>Bacteria</taxon>
        <taxon>Pseudomonadati</taxon>
        <taxon>Bacteroidota</taxon>
        <taxon>Cytophagia</taxon>
        <taxon>Cytophagales</taxon>
        <taxon>Hymenobacteraceae</taxon>
        <taxon>Adhaeribacter</taxon>
    </lineage>
</organism>
<dbReference type="GO" id="GO:0016747">
    <property type="term" value="F:acyltransferase activity, transferring groups other than amino-acyl groups"/>
    <property type="evidence" value="ECO:0007669"/>
    <property type="project" value="InterPro"/>
</dbReference>
<evidence type="ECO:0000313" key="5">
    <source>
        <dbReference type="Proteomes" id="UP000321532"/>
    </source>
</evidence>
<accession>A0A512AVX0</accession>
<dbReference type="RefSeq" id="WP_146896664.1">
    <property type="nucleotide sequence ID" value="NZ_BJYS01000008.1"/>
</dbReference>
<evidence type="ECO:0000259" key="3">
    <source>
        <dbReference type="PROSITE" id="PS51186"/>
    </source>
</evidence>
<dbReference type="PANTHER" id="PTHR43877">
    <property type="entry name" value="AMINOALKYLPHOSPHONATE N-ACETYLTRANSFERASE-RELATED-RELATED"/>
    <property type="match status" value="1"/>
</dbReference>